<dbReference type="Proteomes" id="UP000059680">
    <property type="component" value="Chromosome 8"/>
</dbReference>
<gene>
    <name evidence="2" type="ordered locus">Os08g0378200</name>
    <name evidence="2" type="ORF">OSNPB_080378200</name>
</gene>
<protein>
    <submittedName>
        <fullName evidence="2">Os08g0378200 protein</fullName>
    </submittedName>
</protein>
<organism evidence="2 3">
    <name type="scientific">Oryza sativa subsp. japonica</name>
    <name type="common">Rice</name>
    <dbReference type="NCBI Taxonomy" id="39947"/>
    <lineage>
        <taxon>Eukaryota</taxon>
        <taxon>Viridiplantae</taxon>
        <taxon>Streptophyta</taxon>
        <taxon>Embryophyta</taxon>
        <taxon>Tracheophyta</taxon>
        <taxon>Spermatophyta</taxon>
        <taxon>Magnoliopsida</taxon>
        <taxon>Liliopsida</taxon>
        <taxon>Poales</taxon>
        <taxon>Poaceae</taxon>
        <taxon>BOP clade</taxon>
        <taxon>Oryzoideae</taxon>
        <taxon>Oryzeae</taxon>
        <taxon>Oryzinae</taxon>
        <taxon>Oryza</taxon>
        <taxon>Oryza sativa</taxon>
    </lineage>
</organism>
<evidence type="ECO:0000256" key="1">
    <source>
        <dbReference type="SAM" id="MobiDB-lite"/>
    </source>
</evidence>
<dbReference type="InParanoid" id="A0A0N7KPS2"/>
<feature type="region of interest" description="Disordered" evidence="1">
    <location>
        <begin position="1"/>
        <end position="44"/>
    </location>
</feature>
<reference evidence="3" key="1">
    <citation type="journal article" date="2005" name="Nature">
        <title>The map-based sequence of the rice genome.</title>
        <authorList>
            <consortium name="International rice genome sequencing project (IRGSP)"/>
            <person name="Matsumoto T."/>
            <person name="Wu J."/>
            <person name="Kanamori H."/>
            <person name="Katayose Y."/>
            <person name="Fujisawa M."/>
            <person name="Namiki N."/>
            <person name="Mizuno H."/>
            <person name="Yamamoto K."/>
            <person name="Antonio B.A."/>
            <person name="Baba T."/>
            <person name="Sakata K."/>
            <person name="Nagamura Y."/>
            <person name="Aoki H."/>
            <person name="Arikawa K."/>
            <person name="Arita K."/>
            <person name="Bito T."/>
            <person name="Chiden Y."/>
            <person name="Fujitsuka N."/>
            <person name="Fukunaka R."/>
            <person name="Hamada M."/>
            <person name="Harada C."/>
            <person name="Hayashi A."/>
            <person name="Hijishita S."/>
            <person name="Honda M."/>
            <person name="Hosokawa S."/>
            <person name="Ichikawa Y."/>
            <person name="Idonuma A."/>
            <person name="Iijima M."/>
            <person name="Ikeda M."/>
            <person name="Ikeno M."/>
            <person name="Ito K."/>
            <person name="Ito S."/>
            <person name="Ito T."/>
            <person name="Ito Y."/>
            <person name="Ito Y."/>
            <person name="Iwabuchi A."/>
            <person name="Kamiya K."/>
            <person name="Karasawa W."/>
            <person name="Kurita K."/>
            <person name="Katagiri S."/>
            <person name="Kikuta A."/>
            <person name="Kobayashi H."/>
            <person name="Kobayashi N."/>
            <person name="Machita K."/>
            <person name="Maehara T."/>
            <person name="Masukawa M."/>
            <person name="Mizubayashi T."/>
            <person name="Mukai Y."/>
            <person name="Nagasaki H."/>
            <person name="Nagata Y."/>
            <person name="Naito S."/>
            <person name="Nakashima M."/>
            <person name="Nakama Y."/>
            <person name="Nakamichi Y."/>
            <person name="Nakamura M."/>
            <person name="Meguro A."/>
            <person name="Negishi M."/>
            <person name="Ohta I."/>
            <person name="Ohta T."/>
            <person name="Okamoto M."/>
            <person name="Ono N."/>
            <person name="Saji S."/>
            <person name="Sakaguchi M."/>
            <person name="Sakai K."/>
            <person name="Shibata M."/>
            <person name="Shimokawa T."/>
            <person name="Song J."/>
            <person name="Takazaki Y."/>
            <person name="Terasawa K."/>
            <person name="Tsugane M."/>
            <person name="Tsuji K."/>
            <person name="Ueda S."/>
            <person name="Waki K."/>
            <person name="Yamagata H."/>
            <person name="Yamamoto M."/>
            <person name="Yamamoto S."/>
            <person name="Yamane H."/>
            <person name="Yoshiki S."/>
            <person name="Yoshihara R."/>
            <person name="Yukawa K."/>
            <person name="Zhong H."/>
            <person name="Yano M."/>
            <person name="Yuan Q."/>
            <person name="Ouyang S."/>
            <person name="Liu J."/>
            <person name="Jones K.M."/>
            <person name="Gansberger K."/>
            <person name="Moffat K."/>
            <person name="Hill J."/>
            <person name="Bera J."/>
            <person name="Fadrosh D."/>
            <person name="Jin S."/>
            <person name="Johri S."/>
            <person name="Kim M."/>
            <person name="Overton L."/>
            <person name="Reardon M."/>
            <person name="Tsitrin T."/>
            <person name="Vuong H."/>
            <person name="Weaver B."/>
            <person name="Ciecko A."/>
            <person name="Tallon L."/>
            <person name="Jackson J."/>
            <person name="Pai G."/>
            <person name="Aken S.V."/>
            <person name="Utterback T."/>
            <person name="Reidmuller S."/>
            <person name="Feldblyum T."/>
            <person name="Hsiao J."/>
            <person name="Zismann V."/>
            <person name="Iobst S."/>
            <person name="de Vazeille A.R."/>
            <person name="Buell C.R."/>
            <person name="Ying K."/>
            <person name="Li Y."/>
            <person name="Lu T."/>
            <person name="Huang Y."/>
            <person name="Zhao Q."/>
            <person name="Feng Q."/>
            <person name="Zhang L."/>
            <person name="Zhu J."/>
            <person name="Weng Q."/>
            <person name="Mu J."/>
            <person name="Lu Y."/>
            <person name="Fan D."/>
            <person name="Liu Y."/>
            <person name="Guan J."/>
            <person name="Zhang Y."/>
            <person name="Yu S."/>
            <person name="Liu X."/>
            <person name="Zhang Y."/>
            <person name="Hong G."/>
            <person name="Han B."/>
            <person name="Choisne N."/>
            <person name="Demange N."/>
            <person name="Orjeda G."/>
            <person name="Samain S."/>
            <person name="Cattolico L."/>
            <person name="Pelletier E."/>
            <person name="Couloux A."/>
            <person name="Segurens B."/>
            <person name="Wincker P."/>
            <person name="D'Hont A."/>
            <person name="Scarpelli C."/>
            <person name="Weissenbach J."/>
            <person name="Salanoubat M."/>
            <person name="Quetier F."/>
            <person name="Yu Y."/>
            <person name="Kim H.R."/>
            <person name="Rambo T."/>
            <person name="Currie J."/>
            <person name="Collura K."/>
            <person name="Luo M."/>
            <person name="Yang T."/>
            <person name="Ammiraju J.S.S."/>
            <person name="Engler F."/>
            <person name="Soderlund C."/>
            <person name="Wing R.A."/>
            <person name="Palmer L.E."/>
            <person name="de la Bastide M."/>
            <person name="Spiegel L."/>
            <person name="Nascimento L."/>
            <person name="Zutavern T."/>
            <person name="O'Shaughnessy A."/>
            <person name="Dike S."/>
            <person name="Dedhia N."/>
            <person name="Preston R."/>
            <person name="Balija V."/>
            <person name="McCombie W.R."/>
            <person name="Chow T."/>
            <person name="Chen H."/>
            <person name="Chung M."/>
            <person name="Chen C."/>
            <person name="Shaw J."/>
            <person name="Wu H."/>
            <person name="Hsiao K."/>
            <person name="Chao Y."/>
            <person name="Chu M."/>
            <person name="Cheng C."/>
            <person name="Hour A."/>
            <person name="Lee P."/>
            <person name="Lin S."/>
            <person name="Lin Y."/>
            <person name="Liou J."/>
            <person name="Liu S."/>
            <person name="Hsing Y."/>
            <person name="Raghuvanshi S."/>
            <person name="Mohanty A."/>
            <person name="Bharti A.K."/>
            <person name="Gaur A."/>
            <person name="Gupta V."/>
            <person name="Kumar D."/>
            <person name="Ravi V."/>
            <person name="Vij S."/>
            <person name="Kapur A."/>
            <person name="Khurana P."/>
            <person name="Khurana P."/>
            <person name="Khurana J.P."/>
            <person name="Tyagi A.K."/>
            <person name="Gaikwad K."/>
            <person name="Singh A."/>
            <person name="Dalal V."/>
            <person name="Srivastava S."/>
            <person name="Dixit A."/>
            <person name="Pal A.K."/>
            <person name="Ghazi I.A."/>
            <person name="Yadav M."/>
            <person name="Pandit A."/>
            <person name="Bhargava A."/>
            <person name="Sureshbabu K."/>
            <person name="Batra K."/>
            <person name="Sharma T.R."/>
            <person name="Mohapatra T."/>
            <person name="Singh N.K."/>
            <person name="Messing J."/>
            <person name="Nelson A.B."/>
            <person name="Fuks G."/>
            <person name="Kavchok S."/>
            <person name="Keizer G."/>
            <person name="Linton E."/>
            <person name="Llaca V."/>
            <person name="Song R."/>
            <person name="Tanyolac B."/>
            <person name="Young S."/>
            <person name="Ho-Il K."/>
            <person name="Hahn J.H."/>
            <person name="Sangsakoo G."/>
            <person name="Vanavichit A."/>
            <person name="de Mattos Luiz.A.T."/>
            <person name="Zimmer P.D."/>
            <person name="Malone G."/>
            <person name="Dellagostin O."/>
            <person name="de Oliveira A.C."/>
            <person name="Bevan M."/>
            <person name="Bancroft I."/>
            <person name="Minx P."/>
            <person name="Cordum H."/>
            <person name="Wilson R."/>
            <person name="Cheng Z."/>
            <person name="Jin W."/>
            <person name="Jiang J."/>
            <person name="Leong S.A."/>
            <person name="Iwama H."/>
            <person name="Gojobori T."/>
            <person name="Itoh T."/>
            <person name="Niimura Y."/>
            <person name="Fujii Y."/>
            <person name="Habara T."/>
            <person name="Sakai H."/>
            <person name="Sato Y."/>
            <person name="Wilson G."/>
            <person name="Kumar K."/>
            <person name="McCouch S."/>
            <person name="Juretic N."/>
            <person name="Hoen D."/>
            <person name="Wright S."/>
            <person name="Bruskiewich R."/>
            <person name="Bureau T."/>
            <person name="Miyao A."/>
            <person name="Hirochika H."/>
            <person name="Nishikawa T."/>
            <person name="Kadowaki K."/>
            <person name="Sugiura M."/>
            <person name="Burr B."/>
            <person name="Sasaki T."/>
        </authorList>
    </citation>
    <scope>NUCLEOTIDE SEQUENCE [LARGE SCALE GENOMIC DNA]</scope>
    <source>
        <strain evidence="3">cv. Nipponbare</strain>
    </source>
</reference>
<proteinExistence type="predicted"/>
<dbReference type="STRING" id="39947.A0A0N7KPS2"/>
<feature type="compositionally biased region" description="Basic residues" evidence="1">
    <location>
        <begin position="29"/>
        <end position="40"/>
    </location>
</feature>
<dbReference type="PaxDb" id="39947-A0A0N7KPS2"/>
<dbReference type="EMBL" id="AP014964">
    <property type="protein sequence ID" value="BAT05210.1"/>
    <property type="molecule type" value="Genomic_DNA"/>
</dbReference>
<evidence type="ECO:0000313" key="3">
    <source>
        <dbReference type="Proteomes" id="UP000059680"/>
    </source>
</evidence>
<accession>A0A0N7KPS2</accession>
<keyword evidence="3" id="KW-1185">Reference proteome</keyword>
<reference evidence="2 3" key="2">
    <citation type="journal article" date="2013" name="Plant Cell Physiol.">
        <title>Rice Annotation Project Database (RAP-DB): an integrative and interactive database for rice genomics.</title>
        <authorList>
            <person name="Sakai H."/>
            <person name="Lee S.S."/>
            <person name="Tanaka T."/>
            <person name="Numa H."/>
            <person name="Kim J."/>
            <person name="Kawahara Y."/>
            <person name="Wakimoto H."/>
            <person name="Yang C.C."/>
            <person name="Iwamoto M."/>
            <person name="Abe T."/>
            <person name="Yamada Y."/>
            <person name="Muto A."/>
            <person name="Inokuchi H."/>
            <person name="Ikemura T."/>
            <person name="Matsumoto T."/>
            <person name="Sasaki T."/>
            <person name="Itoh T."/>
        </authorList>
    </citation>
    <scope>NUCLEOTIDE SEQUENCE [LARGE SCALE GENOMIC DNA]</scope>
    <source>
        <strain evidence="3">cv. Nipponbare</strain>
    </source>
</reference>
<evidence type="ECO:0000313" key="2">
    <source>
        <dbReference type="EMBL" id="BAT05210.1"/>
    </source>
</evidence>
<name>A0A0N7KPS2_ORYSJ</name>
<sequence length="121" mass="12281">MEKNGRQGYGAAGQGFAARGFHPGFGGRGRSRGRGRFGRGGRHDFAQGGRWYGIPGGGHGNGFGLNAGPNTGFSGGYHGGFGLNPNLGLQPSFGTAGRPGGSAGQVVFLLRSCRPGVMCLL</sequence>
<dbReference type="AlphaFoldDB" id="A0A0N7KPS2"/>
<reference evidence="2 3" key="3">
    <citation type="journal article" date="2013" name="Rice">
        <title>Improvement of the Oryza sativa Nipponbare reference genome using next generation sequence and optical map data.</title>
        <authorList>
            <person name="Kawahara Y."/>
            <person name="de la Bastide M."/>
            <person name="Hamilton J.P."/>
            <person name="Kanamori H."/>
            <person name="McCombie W.R."/>
            <person name="Ouyang S."/>
            <person name="Schwartz D.C."/>
            <person name="Tanaka T."/>
            <person name="Wu J."/>
            <person name="Zhou S."/>
            <person name="Childs K.L."/>
            <person name="Davidson R.M."/>
            <person name="Lin H."/>
            <person name="Quesada-Ocampo L."/>
            <person name="Vaillancourt B."/>
            <person name="Sakai H."/>
            <person name="Lee S.S."/>
            <person name="Kim J."/>
            <person name="Numa H."/>
            <person name="Itoh T."/>
            <person name="Buell C.R."/>
            <person name="Matsumoto T."/>
        </authorList>
    </citation>
    <scope>NUCLEOTIDE SEQUENCE [LARGE SCALE GENOMIC DNA]</scope>
    <source>
        <strain evidence="3">cv. Nipponbare</strain>
    </source>
</reference>